<evidence type="ECO:0000256" key="3">
    <source>
        <dbReference type="PROSITE-ProRule" id="PRU00023"/>
    </source>
</evidence>
<evidence type="ECO:0000256" key="2">
    <source>
        <dbReference type="ARBA" id="ARBA00023043"/>
    </source>
</evidence>
<proteinExistence type="predicted"/>
<feature type="region of interest" description="Disordered" evidence="4">
    <location>
        <begin position="1"/>
        <end position="85"/>
    </location>
</feature>
<dbReference type="GO" id="GO:0001228">
    <property type="term" value="F:DNA-binding transcription activator activity, RNA polymerase II-specific"/>
    <property type="evidence" value="ECO:0007669"/>
    <property type="project" value="UniProtKB-ARBA"/>
</dbReference>
<feature type="region of interest" description="Disordered" evidence="4">
    <location>
        <begin position="354"/>
        <end position="435"/>
    </location>
</feature>
<gene>
    <name evidence="6" type="ORF">I312_03464</name>
</gene>
<sequence>MEPPSNPIQPPVTPSHPSLFPAISPALSEQTPAPIHTLPPHLRPPIPQPHIVPSRPSSVQPTMEGQQRMHHIQQHQQQQQFQQQQNDENVFGSVMGAPGHVPGHEALTSAQPKVYASVYSGVPVFEAMIRGISVMRRASDSWVNATQILKVAGVHKSARTKILEKEVLNGIHEKIQGGYGKYQGTWVPLDRGRDLADQYGVGGYLSSIFDFVPSASVIAALPVIRTGTPDRSGQRTPSGLQGHPNQRVLSPFPNHGQAAPHMPPPQFIHQGNEQMMNLPPHPSSLAYPTQPKPYFSMPLQHTVGPQYDERHEGMTITPTMSMDGLAPPADIARMGFPYNPSDIYIDQYGQPHATYQASPYGKEGGHPSKRQRSDAEGGYVENGAAVQQQSEQNEEADDGLDNDSTASDDARDPPPLPSSMLLPHKPIRPKSTPANGRIKNRLVQIFNVEGQVNLRSVFGLGPDQLPNFDIDMVIDDQGHSALHWACALARLPIVQQLIELGADIHRGNYAGETPLIRAVLTSNHAEAGSFTDLLQLLSPSIRTLDHAYRTVLHHIALVAGVKGRVPAARTYMASVLEWVAREQQANNTHSITNPPNPTNRDQMAPINLRTLVDVQDVHGDTALNVAARVGNKGLVNLLLDAGADKTRANKLGLRPENFGLEIEALKVSNGEAVMANLKSEVSKPERKSRDVQKNIATIFESISSTFSTEMLAKQTKLNATEASVRHATRALADKRQHLHRAQEKLATMQLFEQRSENVRRIMDAITAGSLLTPSEFTGRTQTMQEKSTGQLPPLAFRHVPGSALDASSSQQSQLNGATSSTQPSVEDQEDITLPERDDPECLVKLRRMALWEDRIAEVLEDKIRAMEGEGVDRAVKYRKLVSMCAKVPVDKVDSMLDGLVAAVESEGQGLDFSRASNFVNRIKATKS</sequence>
<feature type="domain" description="HTH APSES-type" evidence="5">
    <location>
        <begin position="114"/>
        <end position="222"/>
    </location>
</feature>
<feature type="repeat" description="ANK" evidence="3">
    <location>
        <begin position="477"/>
        <end position="509"/>
    </location>
</feature>
<dbReference type="Gene3D" id="3.10.260.10">
    <property type="entry name" value="Transcription regulator HTH, APSES-type DNA-binding domain"/>
    <property type="match status" value="1"/>
</dbReference>
<dbReference type="PROSITE" id="PS51299">
    <property type="entry name" value="HTH_APSES"/>
    <property type="match status" value="1"/>
</dbReference>
<feature type="compositionally biased region" description="Polar residues" evidence="4">
    <location>
        <begin position="55"/>
        <end position="65"/>
    </location>
</feature>
<dbReference type="SUPFAM" id="SSF48403">
    <property type="entry name" value="Ankyrin repeat"/>
    <property type="match status" value="1"/>
</dbReference>
<evidence type="ECO:0000256" key="4">
    <source>
        <dbReference type="SAM" id="MobiDB-lite"/>
    </source>
</evidence>
<dbReference type="InterPro" id="IPR036770">
    <property type="entry name" value="Ankyrin_rpt-contain_sf"/>
</dbReference>
<dbReference type="Pfam" id="PF13637">
    <property type="entry name" value="Ank_4"/>
    <property type="match status" value="1"/>
</dbReference>
<dbReference type="InterPro" id="IPR051642">
    <property type="entry name" value="SWI6-like"/>
</dbReference>
<dbReference type="SMART" id="SM00248">
    <property type="entry name" value="ANK"/>
    <property type="match status" value="2"/>
</dbReference>
<dbReference type="Pfam" id="PF00023">
    <property type="entry name" value="Ank"/>
    <property type="match status" value="1"/>
</dbReference>
<feature type="compositionally biased region" description="Pro residues" evidence="4">
    <location>
        <begin position="1"/>
        <end position="14"/>
    </location>
</feature>
<dbReference type="GO" id="GO:0030907">
    <property type="term" value="C:MBF transcription complex"/>
    <property type="evidence" value="ECO:0007669"/>
    <property type="project" value="TreeGrafter"/>
</dbReference>
<feature type="repeat" description="ANK" evidence="3">
    <location>
        <begin position="618"/>
        <end position="650"/>
    </location>
</feature>
<dbReference type="Pfam" id="PF04383">
    <property type="entry name" value="KilA-N"/>
    <property type="match status" value="1"/>
</dbReference>
<dbReference type="GO" id="GO:0003677">
    <property type="term" value="F:DNA binding"/>
    <property type="evidence" value="ECO:0007669"/>
    <property type="project" value="InterPro"/>
</dbReference>
<evidence type="ECO:0000313" key="6">
    <source>
        <dbReference type="EMBL" id="KIR47140.1"/>
    </source>
</evidence>
<name>A0A0D0VPP6_CRYGA</name>
<dbReference type="Gene3D" id="1.25.40.20">
    <property type="entry name" value="Ankyrin repeat-containing domain"/>
    <property type="match status" value="1"/>
</dbReference>
<protein>
    <submittedName>
        <fullName evidence="6">Transcription factor</fullName>
    </submittedName>
</protein>
<feature type="compositionally biased region" description="Polar residues" evidence="4">
    <location>
        <begin position="781"/>
        <end position="790"/>
    </location>
</feature>
<dbReference type="InterPro" id="IPR003163">
    <property type="entry name" value="Tscrpt_reg_HTH_APSES-type"/>
</dbReference>
<dbReference type="SUPFAM" id="SSF54616">
    <property type="entry name" value="DNA-binding domain of Mlu1-box binding protein MBP1"/>
    <property type="match status" value="1"/>
</dbReference>
<feature type="compositionally biased region" description="Acidic residues" evidence="4">
    <location>
        <begin position="392"/>
        <end position="401"/>
    </location>
</feature>
<reference evidence="6" key="1">
    <citation type="submission" date="2015-01" db="EMBL/GenBank/DDBJ databases">
        <title>The Genome Sequence of Cryptococcus gattii CA1280.</title>
        <authorList>
            <consortium name="The Broad Institute Genomics Platform"/>
            <person name="Cuomo C."/>
            <person name="Litvintseva A."/>
            <person name="Chen Y."/>
            <person name="Heitman J."/>
            <person name="Sun S."/>
            <person name="Springer D."/>
            <person name="Dromer F."/>
            <person name="Young S."/>
            <person name="Zeng Q."/>
            <person name="Gargeya S."/>
            <person name="Abouelleil A."/>
            <person name="Alvarado L."/>
            <person name="Chapman S.B."/>
            <person name="Gainer-Dewar J."/>
            <person name="Goldberg J."/>
            <person name="Griggs A."/>
            <person name="Gujja S."/>
            <person name="Hansen M."/>
            <person name="Howarth C."/>
            <person name="Imamovic A."/>
            <person name="Larimer J."/>
            <person name="Murphy C."/>
            <person name="Naylor J."/>
            <person name="Pearson M."/>
            <person name="Priest M."/>
            <person name="Roberts A."/>
            <person name="Saif S."/>
            <person name="Shea T."/>
            <person name="Sykes S."/>
            <person name="Wortman J."/>
            <person name="Nusbaum C."/>
            <person name="Birren B."/>
        </authorList>
    </citation>
    <scope>NUCLEOTIDE SEQUENCE [LARGE SCALE GENOMIC DNA]</scope>
    <source>
        <strain evidence="6">CA1280</strain>
    </source>
</reference>
<dbReference type="PROSITE" id="PS50088">
    <property type="entry name" value="ANK_REPEAT"/>
    <property type="match status" value="2"/>
</dbReference>
<dbReference type="EMBL" id="KN847981">
    <property type="protein sequence ID" value="KIR47140.1"/>
    <property type="molecule type" value="Genomic_DNA"/>
</dbReference>
<dbReference type="GO" id="GO:0033309">
    <property type="term" value="C:SBF transcription complex"/>
    <property type="evidence" value="ECO:0007669"/>
    <property type="project" value="TreeGrafter"/>
</dbReference>
<keyword evidence="1" id="KW-0677">Repeat</keyword>
<evidence type="ECO:0000256" key="1">
    <source>
        <dbReference type="ARBA" id="ARBA00022737"/>
    </source>
</evidence>
<accession>A0A0D0VPP6</accession>
<dbReference type="FunFam" id="3.10.260.10:FF:000001">
    <property type="entry name" value="APSES transcription factor (MbpA)"/>
    <property type="match status" value="1"/>
</dbReference>
<dbReference type="PANTHER" id="PTHR43828:SF3">
    <property type="entry name" value="CHROMO DOMAIN-CONTAINING PROTEIN"/>
    <property type="match status" value="1"/>
</dbReference>
<organism evidence="6">
    <name type="scientific">Cryptococcus bacillisporus CA1280</name>
    <dbReference type="NCBI Taxonomy" id="1296109"/>
    <lineage>
        <taxon>Eukaryota</taxon>
        <taxon>Fungi</taxon>
        <taxon>Dikarya</taxon>
        <taxon>Basidiomycota</taxon>
        <taxon>Agaricomycotina</taxon>
        <taxon>Tremellomycetes</taxon>
        <taxon>Tremellales</taxon>
        <taxon>Cryptococcaceae</taxon>
        <taxon>Cryptococcus</taxon>
        <taxon>Cryptococcus gattii species complex</taxon>
    </lineage>
</organism>
<dbReference type="InterPro" id="IPR036887">
    <property type="entry name" value="HTH_APSES_sf"/>
</dbReference>
<feature type="compositionally biased region" description="Polar residues" evidence="4">
    <location>
        <begin position="229"/>
        <end position="248"/>
    </location>
</feature>
<feature type="region of interest" description="Disordered" evidence="4">
    <location>
        <begin position="226"/>
        <end position="264"/>
    </location>
</feature>
<dbReference type="FunFam" id="1.25.40.20:FF:000347">
    <property type="entry name" value="Transcription factor, putative"/>
    <property type="match status" value="1"/>
</dbReference>
<dbReference type="AlphaFoldDB" id="A0A0D0VPP6"/>
<dbReference type="OrthoDB" id="6718656at2759"/>
<feature type="compositionally biased region" description="Polar residues" evidence="4">
    <location>
        <begin position="814"/>
        <end position="825"/>
    </location>
</feature>
<evidence type="ECO:0000259" key="5">
    <source>
        <dbReference type="PROSITE" id="PS51299"/>
    </source>
</evidence>
<dbReference type="HOGENOM" id="CLU_009666_1_1_1"/>
<dbReference type="InterPro" id="IPR002110">
    <property type="entry name" value="Ankyrin_rpt"/>
</dbReference>
<dbReference type="SMART" id="SM01252">
    <property type="entry name" value="KilA-N"/>
    <property type="match status" value="1"/>
</dbReference>
<feature type="compositionally biased region" description="Basic and acidic residues" evidence="4">
    <location>
        <begin position="363"/>
        <end position="375"/>
    </location>
</feature>
<feature type="compositionally biased region" description="Pro residues" evidence="4">
    <location>
        <begin position="41"/>
        <end position="50"/>
    </location>
</feature>
<dbReference type="PANTHER" id="PTHR43828">
    <property type="entry name" value="ASPARAGINASE"/>
    <property type="match status" value="1"/>
</dbReference>
<feature type="compositionally biased region" description="Low complexity" evidence="4">
    <location>
        <begin position="74"/>
        <end position="85"/>
    </location>
</feature>
<feature type="region of interest" description="Disordered" evidence="4">
    <location>
        <begin position="781"/>
        <end position="836"/>
    </location>
</feature>
<dbReference type="PROSITE" id="PS50297">
    <property type="entry name" value="ANK_REP_REGION"/>
    <property type="match status" value="2"/>
</dbReference>
<dbReference type="InterPro" id="IPR018004">
    <property type="entry name" value="KilA/APSES_HTH"/>
</dbReference>
<keyword evidence="2 3" id="KW-0040">ANK repeat</keyword>